<keyword evidence="15" id="KW-1185">Reference proteome</keyword>
<evidence type="ECO:0000256" key="13">
    <source>
        <dbReference type="RuleBase" id="RU003785"/>
    </source>
</evidence>
<dbReference type="HAMAP" id="MF_00185">
    <property type="entry name" value="IPP_trans"/>
    <property type="match status" value="1"/>
</dbReference>
<dbReference type="CDD" id="cd02019">
    <property type="entry name" value="NK"/>
    <property type="match status" value="1"/>
</dbReference>
<keyword evidence="8 10" id="KW-0460">Magnesium</keyword>
<dbReference type="RefSeq" id="WP_332082789.1">
    <property type="nucleotide sequence ID" value="NZ_JAZHYN010000056.1"/>
</dbReference>
<evidence type="ECO:0000256" key="5">
    <source>
        <dbReference type="ARBA" id="ARBA00022694"/>
    </source>
</evidence>
<sequence length="315" mass="34260">MPARAILIAGPTASGKSALALSLARRLRGVIVNADSMQVYRDLRIITARPTPEEERAVPHLLFGHVDAGVNYSVGRWLDDFAATLGELDANGLTPIVVGGTGMYFKAALLGLSDIPPVPPEVREAVRAHAQGKSAQALHAELSKRDPDTAARLRETDPQRLLRALEVLEATGRPLASFQGPRNAPLLDASRCAAFFLAPERKMLYARIDARFERMTQAGALEEVAALKARGLDPALPAMRAHGVPHLIAYLDGRMTLEDAILRGQLDTRRYAKRQFTFARHQLPQFRWLSGENAEAEIDAALNDPARPTSETASA</sequence>
<feature type="site" description="Interaction with substrate tRNA" evidence="10">
    <location>
        <position position="101"/>
    </location>
</feature>
<feature type="binding site" evidence="10">
    <location>
        <begin position="10"/>
        <end position="17"/>
    </location>
    <ligand>
        <name>ATP</name>
        <dbReference type="ChEBI" id="CHEBI:30616"/>
    </ligand>
</feature>
<comment type="similarity">
    <text evidence="3 10 13">Belongs to the IPP transferase family.</text>
</comment>
<evidence type="ECO:0000313" key="14">
    <source>
        <dbReference type="EMBL" id="MEF3367749.1"/>
    </source>
</evidence>
<dbReference type="EC" id="2.5.1.75" evidence="10"/>
<dbReference type="PANTHER" id="PTHR11088:SF60">
    <property type="entry name" value="TRNA DIMETHYLALLYLTRANSFERASE"/>
    <property type="match status" value="1"/>
</dbReference>
<evidence type="ECO:0000256" key="10">
    <source>
        <dbReference type="HAMAP-Rule" id="MF_00185"/>
    </source>
</evidence>
<keyword evidence="6 10" id="KW-0547">Nucleotide-binding</keyword>
<evidence type="ECO:0000256" key="8">
    <source>
        <dbReference type="ARBA" id="ARBA00022842"/>
    </source>
</evidence>
<protein>
    <recommendedName>
        <fullName evidence="10">tRNA dimethylallyltransferase</fullName>
        <ecNumber evidence="10">2.5.1.75</ecNumber>
    </recommendedName>
    <alternativeName>
        <fullName evidence="10">Dimethylallyl diphosphate:tRNA dimethylallyltransferase</fullName>
        <shortName evidence="10">DMAPP:tRNA dimethylallyltransferase</shortName>
        <shortName evidence="10">DMATase</shortName>
    </alternativeName>
    <alternativeName>
        <fullName evidence="10">Isopentenyl-diphosphate:tRNA isopentenyltransferase</fullName>
        <shortName evidence="10">IPP transferase</shortName>
        <shortName evidence="10">IPPT</shortName>
        <shortName evidence="10">IPTase</shortName>
    </alternativeName>
</protein>
<dbReference type="InterPro" id="IPR027417">
    <property type="entry name" value="P-loop_NTPase"/>
</dbReference>
<dbReference type="PANTHER" id="PTHR11088">
    <property type="entry name" value="TRNA DIMETHYLALLYLTRANSFERASE"/>
    <property type="match status" value="1"/>
</dbReference>
<feature type="binding site" evidence="10">
    <location>
        <begin position="12"/>
        <end position="17"/>
    </location>
    <ligand>
        <name>substrate</name>
    </ligand>
</feature>
<evidence type="ECO:0000256" key="9">
    <source>
        <dbReference type="ARBA" id="ARBA00049563"/>
    </source>
</evidence>
<proteinExistence type="inferred from homology"/>
<feature type="site" description="Interaction with substrate tRNA" evidence="10">
    <location>
        <position position="123"/>
    </location>
</feature>
<keyword evidence="4 10" id="KW-0808">Transferase</keyword>
<gene>
    <name evidence="10 14" type="primary">miaA</name>
    <name evidence="14" type="ORF">V3H18_14525</name>
</gene>
<accession>A0ABU7XKS7</accession>
<feature type="region of interest" description="Interaction with substrate tRNA" evidence="10">
    <location>
        <begin position="35"/>
        <end position="38"/>
    </location>
</feature>
<evidence type="ECO:0000256" key="6">
    <source>
        <dbReference type="ARBA" id="ARBA00022741"/>
    </source>
</evidence>
<dbReference type="Pfam" id="PF01715">
    <property type="entry name" value="IPPT"/>
    <property type="match status" value="1"/>
</dbReference>
<evidence type="ECO:0000313" key="15">
    <source>
        <dbReference type="Proteomes" id="UP001350748"/>
    </source>
</evidence>
<comment type="caution">
    <text evidence="14">The sequence shown here is derived from an EMBL/GenBank/DDBJ whole genome shotgun (WGS) entry which is preliminary data.</text>
</comment>
<dbReference type="EMBL" id="JAZHYN010000056">
    <property type="protein sequence ID" value="MEF3367749.1"/>
    <property type="molecule type" value="Genomic_DNA"/>
</dbReference>
<evidence type="ECO:0000256" key="7">
    <source>
        <dbReference type="ARBA" id="ARBA00022840"/>
    </source>
</evidence>
<keyword evidence="5 10" id="KW-0819">tRNA processing</keyword>
<comment type="subunit">
    <text evidence="10">Monomer.</text>
</comment>
<evidence type="ECO:0000256" key="2">
    <source>
        <dbReference type="ARBA" id="ARBA00003213"/>
    </source>
</evidence>
<evidence type="ECO:0000256" key="11">
    <source>
        <dbReference type="RuleBase" id="RU003783"/>
    </source>
</evidence>
<feature type="region of interest" description="Interaction with substrate tRNA" evidence="10">
    <location>
        <begin position="159"/>
        <end position="163"/>
    </location>
</feature>
<organism evidence="14 15">
    <name type="scientific">Methylocystis borbori</name>
    <dbReference type="NCBI Taxonomy" id="3118750"/>
    <lineage>
        <taxon>Bacteria</taxon>
        <taxon>Pseudomonadati</taxon>
        <taxon>Pseudomonadota</taxon>
        <taxon>Alphaproteobacteria</taxon>
        <taxon>Hyphomicrobiales</taxon>
        <taxon>Methylocystaceae</taxon>
        <taxon>Methylocystis</taxon>
    </lineage>
</organism>
<evidence type="ECO:0000256" key="4">
    <source>
        <dbReference type="ARBA" id="ARBA00022679"/>
    </source>
</evidence>
<dbReference type="InterPro" id="IPR018022">
    <property type="entry name" value="IPT"/>
</dbReference>
<comment type="cofactor">
    <cofactor evidence="1 10">
        <name>Mg(2+)</name>
        <dbReference type="ChEBI" id="CHEBI:18420"/>
    </cofactor>
</comment>
<dbReference type="SUPFAM" id="SSF52540">
    <property type="entry name" value="P-loop containing nucleoside triphosphate hydrolases"/>
    <property type="match status" value="1"/>
</dbReference>
<comment type="caution">
    <text evidence="10">Lacks conserved residue(s) required for the propagation of feature annotation.</text>
</comment>
<evidence type="ECO:0000256" key="12">
    <source>
        <dbReference type="RuleBase" id="RU003784"/>
    </source>
</evidence>
<comment type="function">
    <text evidence="2 10 12">Catalyzes the transfer of a dimethylallyl group onto the adenine at position 37 in tRNAs that read codons beginning with uridine, leading to the formation of N6-(dimethylallyl)adenosine (i(6)A).</text>
</comment>
<dbReference type="GO" id="GO:0052381">
    <property type="term" value="F:tRNA dimethylallyltransferase activity"/>
    <property type="evidence" value="ECO:0007669"/>
    <property type="project" value="UniProtKB-EC"/>
</dbReference>
<comment type="catalytic activity">
    <reaction evidence="9 10 11">
        <text>adenosine(37) in tRNA + dimethylallyl diphosphate = N(6)-dimethylallyladenosine(37) in tRNA + diphosphate</text>
        <dbReference type="Rhea" id="RHEA:26482"/>
        <dbReference type="Rhea" id="RHEA-COMP:10162"/>
        <dbReference type="Rhea" id="RHEA-COMP:10375"/>
        <dbReference type="ChEBI" id="CHEBI:33019"/>
        <dbReference type="ChEBI" id="CHEBI:57623"/>
        <dbReference type="ChEBI" id="CHEBI:74411"/>
        <dbReference type="ChEBI" id="CHEBI:74415"/>
        <dbReference type="EC" id="2.5.1.75"/>
    </reaction>
</comment>
<dbReference type="InterPro" id="IPR039657">
    <property type="entry name" value="Dimethylallyltransferase"/>
</dbReference>
<evidence type="ECO:0000256" key="3">
    <source>
        <dbReference type="ARBA" id="ARBA00005842"/>
    </source>
</evidence>
<dbReference type="Proteomes" id="UP001350748">
    <property type="component" value="Unassembled WGS sequence"/>
</dbReference>
<dbReference type="Gene3D" id="3.40.50.300">
    <property type="entry name" value="P-loop containing nucleotide triphosphate hydrolases"/>
    <property type="match status" value="1"/>
</dbReference>
<evidence type="ECO:0000256" key="1">
    <source>
        <dbReference type="ARBA" id="ARBA00001946"/>
    </source>
</evidence>
<name>A0ABU7XKS7_9HYPH</name>
<dbReference type="Gene3D" id="1.10.20.140">
    <property type="match status" value="1"/>
</dbReference>
<dbReference type="NCBIfam" id="TIGR00174">
    <property type="entry name" value="miaA"/>
    <property type="match status" value="1"/>
</dbReference>
<keyword evidence="7 10" id="KW-0067">ATP-binding</keyword>
<reference evidence="14 15" key="1">
    <citation type="submission" date="2024-02" db="EMBL/GenBank/DDBJ databases">
        <authorList>
            <person name="Grouzdev D."/>
        </authorList>
    </citation>
    <scope>NUCLEOTIDE SEQUENCE [LARGE SCALE GENOMIC DNA]</scope>
    <source>
        <strain evidence="14 15">9N</strain>
    </source>
</reference>